<name>M4C636_HYAAE</name>
<dbReference type="eggNOG" id="ENOG502QUF5">
    <property type="taxonomic scope" value="Eukaryota"/>
</dbReference>
<accession>M4C636</accession>
<keyword evidence="2" id="KW-1185">Reference proteome</keyword>
<evidence type="ECO:0000313" key="1">
    <source>
        <dbReference type="EnsemblProtists" id="HpaP814566"/>
    </source>
</evidence>
<dbReference type="EnsemblProtists" id="HpaT814566">
    <property type="protein sequence ID" value="HpaP814566"/>
    <property type="gene ID" value="HpaG814566"/>
</dbReference>
<evidence type="ECO:0000313" key="2">
    <source>
        <dbReference type="Proteomes" id="UP000011713"/>
    </source>
</evidence>
<dbReference type="AlphaFoldDB" id="M4C636"/>
<dbReference type="InParanoid" id="M4C636"/>
<organism evidence="1 2">
    <name type="scientific">Hyaloperonospora arabidopsidis (strain Emoy2)</name>
    <name type="common">Downy mildew agent</name>
    <name type="synonym">Peronospora arabidopsidis</name>
    <dbReference type="NCBI Taxonomy" id="559515"/>
    <lineage>
        <taxon>Eukaryota</taxon>
        <taxon>Sar</taxon>
        <taxon>Stramenopiles</taxon>
        <taxon>Oomycota</taxon>
        <taxon>Peronosporomycetes</taxon>
        <taxon>Peronosporales</taxon>
        <taxon>Peronosporaceae</taxon>
        <taxon>Hyaloperonospora</taxon>
    </lineage>
</organism>
<reference evidence="1" key="2">
    <citation type="submission" date="2015-06" db="UniProtKB">
        <authorList>
            <consortium name="EnsemblProtists"/>
        </authorList>
    </citation>
    <scope>IDENTIFICATION</scope>
    <source>
        <strain evidence="1">Emoy2</strain>
    </source>
</reference>
<dbReference type="EMBL" id="JH598658">
    <property type="status" value="NOT_ANNOTATED_CDS"/>
    <property type="molecule type" value="Genomic_DNA"/>
</dbReference>
<dbReference type="HOGENOM" id="CLU_2255364_0_0_1"/>
<proteinExistence type="predicted"/>
<evidence type="ECO:0008006" key="3">
    <source>
        <dbReference type="Google" id="ProtNLM"/>
    </source>
</evidence>
<sequence length="104" mass="11944">MTTSGADSSSSEGKSLFRLLTLIRETQCEVEVVKPILDELEVMQLCRSFGMMSLVNPKDFDFDILDAREFDEDFTRFLQSDLLENKCQDKWIAAVIQAEMTPRK</sequence>
<dbReference type="VEuPathDB" id="FungiDB:HpaG814566"/>
<dbReference type="OMA" id="IRETQCE"/>
<reference evidence="2" key="1">
    <citation type="journal article" date="2010" name="Science">
        <title>Signatures of adaptation to obligate biotrophy in the Hyaloperonospora arabidopsidis genome.</title>
        <authorList>
            <person name="Baxter L."/>
            <person name="Tripathy S."/>
            <person name="Ishaque N."/>
            <person name="Boot N."/>
            <person name="Cabral A."/>
            <person name="Kemen E."/>
            <person name="Thines M."/>
            <person name="Ah-Fong A."/>
            <person name="Anderson R."/>
            <person name="Badejoko W."/>
            <person name="Bittner-Eddy P."/>
            <person name="Boore J.L."/>
            <person name="Chibucos M.C."/>
            <person name="Coates M."/>
            <person name="Dehal P."/>
            <person name="Delehaunty K."/>
            <person name="Dong S."/>
            <person name="Downton P."/>
            <person name="Dumas B."/>
            <person name="Fabro G."/>
            <person name="Fronick C."/>
            <person name="Fuerstenberg S.I."/>
            <person name="Fulton L."/>
            <person name="Gaulin E."/>
            <person name="Govers F."/>
            <person name="Hughes L."/>
            <person name="Humphray S."/>
            <person name="Jiang R.H."/>
            <person name="Judelson H."/>
            <person name="Kamoun S."/>
            <person name="Kyung K."/>
            <person name="Meijer H."/>
            <person name="Minx P."/>
            <person name="Morris P."/>
            <person name="Nelson J."/>
            <person name="Phuntumart V."/>
            <person name="Qutob D."/>
            <person name="Rehmany A."/>
            <person name="Rougon-Cardoso A."/>
            <person name="Ryden P."/>
            <person name="Torto-Alalibo T."/>
            <person name="Studholme D."/>
            <person name="Wang Y."/>
            <person name="Win J."/>
            <person name="Wood J."/>
            <person name="Clifton S.W."/>
            <person name="Rogers J."/>
            <person name="Van den Ackerveken G."/>
            <person name="Jones J.D."/>
            <person name="McDowell J.M."/>
            <person name="Beynon J."/>
            <person name="Tyler B.M."/>
        </authorList>
    </citation>
    <scope>NUCLEOTIDE SEQUENCE [LARGE SCALE GENOMIC DNA]</scope>
    <source>
        <strain evidence="2">Emoy2</strain>
    </source>
</reference>
<protein>
    <recommendedName>
        <fullName evidence="3">RxLR effector candidate protein</fullName>
    </recommendedName>
</protein>
<dbReference type="Proteomes" id="UP000011713">
    <property type="component" value="Unassembled WGS sequence"/>
</dbReference>